<proteinExistence type="predicted"/>
<organism evidence="2 3">
    <name type="scientific">Vreelandella aquamarina</name>
    <dbReference type="NCBI Taxonomy" id="77097"/>
    <lineage>
        <taxon>Bacteria</taxon>
        <taxon>Pseudomonadati</taxon>
        <taxon>Pseudomonadota</taxon>
        <taxon>Gammaproteobacteria</taxon>
        <taxon>Oceanospirillales</taxon>
        <taxon>Halomonadaceae</taxon>
        <taxon>Vreelandella</taxon>
    </lineage>
</organism>
<dbReference type="Gene3D" id="1.10.260.40">
    <property type="entry name" value="lambda repressor-like DNA-binding domains"/>
    <property type="match status" value="1"/>
</dbReference>
<evidence type="ECO:0000313" key="3">
    <source>
        <dbReference type="Proteomes" id="UP000185024"/>
    </source>
</evidence>
<accession>A0A1N6DR20</accession>
<dbReference type="RefSeq" id="WP_074211662.1">
    <property type="nucleotide sequence ID" value="NZ_BJOI01000021.1"/>
</dbReference>
<dbReference type="SMART" id="SM00530">
    <property type="entry name" value="HTH_XRE"/>
    <property type="match status" value="1"/>
</dbReference>
<sequence>MIRFRLKELLAEKGFQENRRVTLDEVSQATGIHRTTLSKIANQRGYNTGTENVDRLCEYFGCQVEDVIEHVPTSAKPDSSN</sequence>
<name>A0A1N6DR20_9GAMM</name>
<dbReference type="GeneID" id="97276795"/>
<dbReference type="EMBL" id="FSQX01000001">
    <property type="protein sequence ID" value="SIN73147.1"/>
    <property type="molecule type" value="Genomic_DNA"/>
</dbReference>
<dbReference type="PROSITE" id="PS50943">
    <property type="entry name" value="HTH_CROC1"/>
    <property type="match status" value="1"/>
</dbReference>
<evidence type="ECO:0000313" key="2">
    <source>
        <dbReference type="EMBL" id="SIN73147.1"/>
    </source>
</evidence>
<evidence type="ECO:0000259" key="1">
    <source>
        <dbReference type="PROSITE" id="PS50943"/>
    </source>
</evidence>
<dbReference type="Pfam" id="PF13443">
    <property type="entry name" value="HTH_26"/>
    <property type="match status" value="1"/>
</dbReference>
<dbReference type="Proteomes" id="UP000185024">
    <property type="component" value="Unassembled WGS sequence"/>
</dbReference>
<dbReference type="CDD" id="cd00093">
    <property type="entry name" value="HTH_XRE"/>
    <property type="match status" value="1"/>
</dbReference>
<dbReference type="SUPFAM" id="SSF47413">
    <property type="entry name" value="lambda repressor-like DNA-binding domains"/>
    <property type="match status" value="1"/>
</dbReference>
<gene>
    <name evidence="2" type="ORF">SAMN05878438_2997</name>
</gene>
<dbReference type="GO" id="GO:0003677">
    <property type="term" value="F:DNA binding"/>
    <property type="evidence" value="ECO:0007669"/>
    <property type="project" value="InterPro"/>
</dbReference>
<feature type="domain" description="HTH cro/C1-type" evidence="1">
    <location>
        <begin position="17"/>
        <end position="67"/>
    </location>
</feature>
<dbReference type="AlphaFoldDB" id="A0A1N6DR20"/>
<reference evidence="2 3" key="1">
    <citation type="submission" date="2016-11" db="EMBL/GenBank/DDBJ databases">
        <authorList>
            <person name="Jaros S."/>
            <person name="Januszkiewicz K."/>
            <person name="Wedrychowicz H."/>
        </authorList>
    </citation>
    <scope>NUCLEOTIDE SEQUENCE [LARGE SCALE GENOMIC DNA]</scope>
    <source>
        <strain evidence="2 3">ACAM 239</strain>
    </source>
</reference>
<dbReference type="InterPro" id="IPR010982">
    <property type="entry name" value="Lambda_DNA-bd_dom_sf"/>
</dbReference>
<protein>
    <submittedName>
        <fullName evidence="2">Putative transcriptional regulator</fullName>
    </submittedName>
</protein>
<dbReference type="InterPro" id="IPR001387">
    <property type="entry name" value="Cro/C1-type_HTH"/>
</dbReference>